<reference evidence="2 3" key="2">
    <citation type="submission" date="2019-09" db="EMBL/GenBank/DDBJ databases">
        <authorList>
            <person name="Jin C."/>
        </authorList>
    </citation>
    <scope>NUCLEOTIDE SEQUENCE [LARGE SCALE GENOMIC DNA]</scope>
    <source>
        <strain evidence="2 3">AN110305</strain>
    </source>
</reference>
<feature type="domain" description="DUF5753" evidence="1">
    <location>
        <begin position="63"/>
        <end position="240"/>
    </location>
</feature>
<evidence type="ECO:0000313" key="2">
    <source>
        <dbReference type="EMBL" id="KAA2258778.1"/>
    </source>
</evidence>
<proteinExistence type="predicted"/>
<sequence>MPKKPEHTFRELRFGRELACLRQRAGLDHADAAIRRGGRQFWVSRPENAKVEGWWSPYDVEQQRYLGLEDEACTVTEWQLAQLPPLLRTEEYVRARLAGSCVPRTPEQVDNEVEVQVLRRRRLTGAHPLRCHAIIDESVLSARLPEALAAGQLRHVLTMAELPNVTVQIVPDTVGLHVGTKGAFTLFGFPEPQDPDVLYIGHVVGSLDTDRVGAVARIRRTFARIEALALSPAESVEWIAALLAKRGSS</sequence>
<accession>A0A5B2X5X7</accession>
<dbReference type="AlphaFoldDB" id="A0A5B2X5X7"/>
<dbReference type="InterPro" id="IPR043917">
    <property type="entry name" value="DUF5753"/>
</dbReference>
<protein>
    <recommendedName>
        <fullName evidence="1">DUF5753 domain-containing protein</fullName>
    </recommendedName>
</protein>
<dbReference type="RefSeq" id="WP_149851784.1">
    <property type="nucleotide sequence ID" value="NZ_VUOB01000041.1"/>
</dbReference>
<comment type="caution">
    <text evidence="2">The sequence shown here is derived from an EMBL/GenBank/DDBJ whole genome shotgun (WGS) entry which is preliminary data.</text>
</comment>
<evidence type="ECO:0000313" key="3">
    <source>
        <dbReference type="Proteomes" id="UP000323454"/>
    </source>
</evidence>
<dbReference type="Pfam" id="PF19054">
    <property type="entry name" value="DUF5753"/>
    <property type="match status" value="1"/>
</dbReference>
<name>A0A5B2X5X7_9PSEU</name>
<evidence type="ECO:0000259" key="1">
    <source>
        <dbReference type="Pfam" id="PF19054"/>
    </source>
</evidence>
<organism evidence="2 3">
    <name type="scientific">Solihabitans fulvus</name>
    <dbReference type="NCBI Taxonomy" id="1892852"/>
    <lineage>
        <taxon>Bacteria</taxon>
        <taxon>Bacillati</taxon>
        <taxon>Actinomycetota</taxon>
        <taxon>Actinomycetes</taxon>
        <taxon>Pseudonocardiales</taxon>
        <taxon>Pseudonocardiaceae</taxon>
        <taxon>Solihabitans</taxon>
    </lineage>
</organism>
<dbReference type="EMBL" id="VUOB01000041">
    <property type="protein sequence ID" value="KAA2258778.1"/>
    <property type="molecule type" value="Genomic_DNA"/>
</dbReference>
<dbReference type="OrthoDB" id="4285266at2"/>
<dbReference type="Proteomes" id="UP000323454">
    <property type="component" value="Unassembled WGS sequence"/>
</dbReference>
<keyword evidence="3" id="KW-1185">Reference proteome</keyword>
<reference evidence="2 3" key="1">
    <citation type="submission" date="2019-09" db="EMBL/GenBank/DDBJ databases">
        <title>Goodfellowia gen. nov., a new genus of the Pseudonocardineae related to Actinoalloteichus, containing Goodfellowia coeruleoviolacea gen. nov., comb. nov. gen. nov., comb. nov.</title>
        <authorList>
            <person name="Labeda D."/>
        </authorList>
    </citation>
    <scope>NUCLEOTIDE SEQUENCE [LARGE SCALE GENOMIC DNA]</scope>
    <source>
        <strain evidence="2 3">AN110305</strain>
    </source>
</reference>
<gene>
    <name evidence="2" type="ORF">F0L68_23410</name>
</gene>